<proteinExistence type="predicted"/>
<protein>
    <recommendedName>
        <fullName evidence="5">Heterokaryon incompatibility domain-containing protein</fullName>
    </recommendedName>
</protein>
<dbReference type="EMBL" id="JBANMG010000009">
    <property type="protein sequence ID" value="KAK6949534.1"/>
    <property type="molecule type" value="Genomic_DNA"/>
</dbReference>
<dbReference type="Pfam" id="PF26640">
    <property type="entry name" value="DUF8212"/>
    <property type="match status" value="1"/>
</dbReference>
<dbReference type="InterPro" id="IPR058525">
    <property type="entry name" value="DUF8212"/>
</dbReference>
<feature type="domain" description="Heterokaryon incompatibility" evidence="1">
    <location>
        <begin position="22"/>
        <end position="113"/>
    </location>
</feature>
<organism evidence="3 4">
    <name type="scientific">Daldinia eschscholtzii</name>
    <dbReference type="NCBI Taxonomy" id="292717"/>
    <lineage>
        <taxon>Eukaryota</taxon>
        <taxon>Fungi</taxon>
        <taxon>Dikarya</taxon>
        <taxon>Ascomycota</taxon>
        <taxon>Pezizomycotina</taxon>
        <taxon>Sordariomycetes</taxon>
        <taxon>Xylariomycetidae</taxon>
        <taxon>Xylariales</taxon>
        <taxon>Hypoxylaceae</taxon>
        <taxon>Daldinia</taxon>
    </lineage>
</organism>
<evidence type="ECO:0000259" key="1">
    <source>
        <dbReference type="Pfam" id="PF06985"/>
    </source>
</evidence>
<sequence length="563" mass="64772">MWLINTKTLELEFVTSPTERAYAVLSHTWEDEEVSFQQFSDSTKRPSVEKLLGFAKIAKTCQLAKDKYMLKYAWVDTCCIDKTSSAELSEAINCMFRWYQKAAVCFVWLSDMTLEPIDFWDTSPGPYKRITPDVLRRCKWTTRGWTLQELLAPNVVEFYDKNWDFIGTKDSWLLEPISEVTGIEPEFLTRNYLIWSAPVGTRMRWAAERKTTRPEDIAYCLLGIFDINMPLLYGEGDKAFLRLQEEICKQTHDYSLFAWTARPGFASSSLFDWYRGIFALHPCEFAELQPLQRESFSGIFRGEVAITNKGLRLDDVQLYRAPNDTLILPLGYTGPHPQDKYRKVSYGIYIRLTLDGYIRKNPGTLAILSGDRTSDIPTHRIYIRKQSVTPWVCNQLIRDKYVGVLLFRFEGQFPSRMVKVIPQESFDYSLNAFITGGKKFFGYLRLSVGSVEVVIVCWLRMYPSKYSITTMSPDVKYGFAIEGKDGWDRLKTLRLETEITNHAGQDGTVLSLLPNAKLSCSNGNIVTSLGPSNISMAMHTFTRGQNNHLMVTFMKKKKKGLFR</sequence>
<name>A0AAX6MAQ1_9PEZI</name>
<dbReference type="InterPro" id="IPR010730">
    <property type="entry name" value="HET"/>
</dbReference>
<keyword evidence="4" id="KW-1185">Reference proteome</keyword>
<evidence type="ECO:0000313" key="4">
    <source>
        <dbReference type="Proteomes" id="UP001369815"/>
    </source>
</evidence>
<dbReference type="PANTHER" id="PTHR10622:SF12">
    <property type="entry name" value="HET DOMAIN-CONTAINING PROTEIN"/>
    <property type="match status" value="1"/>
</dbReference>
<evidence type="ECO:0000259" key="2">
    <source>
        <dbReference type="Pfam" id="PF26640"/>
    </source>
</evidence>
<feature type="domain" description="DUF8212" evidence="2">
    <location>
        <begin position="238"/>
        <end position="261"/>
    </location>
</feature>
<dbReference type="PANTHER" id="PTHR10622">
    <property type="entry name" value="HET DOMAIN-CONTAINING PROTEIN"/>
    <property type="match status" value="1"/>
</dbReference>
<reference evidence="3 4" key="1">
    <citation type="journal article" date="2024" name="Front Chem Biol">
        <title>Unveiling the potential of Daldinia eschscholtzii MFLUCC 19-0629 through bioactivity and bioinformatics studies for enhanced sustainable agriculture production.</title>
        <authorList>
            <person name="Brooks S."/>
            <person name="Weaver J.A."/>
            <person name="Klomchit A."/>
            <person name="Alharthi S.A."/>
            <person name="Onlamun T."/>
            <person name="Nurani R."/>
            <person name="Vong T.K."/>
            <person name="Alberti F."/>
            <person name="Greco C."/>
        </authorList>
    </citation>
    <scope>NUCLEOTIDE SEQUENCE [LARGE SCALE GENOMIC DNA]</scope>
    <source>
        <strain evidence="3">MFLUCC 19-0629</strain>
    </source>
</reference>
<evidence type="ECO:0000313" key="3">
    <source>
        <dbReference type="EMBL" id="KAK6949534.1"/>
    </source>
</evidence>
<accession>A0AAX6MAQ1</accession>
<comment type="caution">
    <text evidence="3">The sequence shown here is derived from an EMBL/GenBank/DDBJ whole genome shotgun (WGS) entry which is preliminary data.</text>
</comment>
<evidence type="ECO:0008006" key="5">
    <source>
        <dbReference type="Google" id="ProtNLM"/>
    </source>
</evidence>
<dbReference type="Proteomes" id="UP001369815">
    <property type="component" value="Unassembled WGS sequence"/>
</dbReference>
<dbReference type="AlphaFoldDB" id="A0AAX6MAQ1"/>
<gene>
    <name evidence="3" type="ORF">Daesc_009617</name>
</gene>
<dbReference type="Pfam" id="PF06985">
    <property type="entry name" value="HET"/>
    <property type="match status" value="1"/>
</dbReference>